<comment type="caution">
    <text evidence="10">The sequence shown here is derived from an EMBL/GenBank/DDBJ whole genome shotgun (WGS) entry which is preliminary data.</text>
</comment>
<dbReference type="InterPro" id="IPR009100">
    <property type="entry name" value="AcylCoA_DH/oxidase_NM_dom_sf"/>
</dbReference>
<dbReference type="SUPFAM" id="SSF47203">
    <property type="entry name" value="Acyl-CoA dehydrogenase C-terminal domain-like"/>
    <property type="match status" value="1"/>
</dbReference>
<gene>
    <name evidence="10" type="ORF">ACFFIA_37925</name>
</gene>
<dbReference type="InterPro" id="IPR037069">
    <property type="entry name" value="AcylCoA_DH/ox_N_sf"/>
</dbReference>
<dbReference type="Proteomes" id="UP001589867">
    <property type="component" value="Unassembled WGS sequence"/>
</dbReference>
<dbReference type="InterPro" id="IPR052161">
    <property type="entry name" value="Mycobact_Acyl-CoA_DH"/>
</dbReference>
<feature type="domain" description="Acyl-CoA dehydrogenase/oxidase N-terminal" evidence="9">
    <location>
        <begin position="28"/>
        <end position="144"/>
    </location>
</feature>
<organism evidence="10 11">
    <name type="scientific">Phytohabitans kaempferiae</name>
    <dbReference type="NCBI Taxonomy" id="1620943"/>
    <lineage>
        <taxon>Bacteria</taxon>
        <taxon>Bacillati</taxon>
        <taxon>Actinomycetota</taxon>
        <taxon>Actinomycetes</taxon>
        <taxon>Micromonosporales</taxon>
        <taxon>Micromonosporaceae</taxon>
    </lineage>
</organism>
<evidence type="ECO:0000313" key="10">
    <source>
        <dbReference type="EMBL" id="MFC0533399.1"/>
    </source>
</evidence>
<dbReference type="Pfam" id="PF00441">
    <property type="entry name" value="Acyl-CoA_dh_1"/>
    <property type="match status" value="1"/>
</dbReference>
<dbReference type="RefSeq" id="WP_377260954.1">
    <property type="nucleotide sequence ID" value="NZ_JBHLUH010000083.1"/>
</dbReference>
<dbReference type="InterPro" id="IPR046373">
    <property type="entry name" value="Acyl-CoA_Oxase/DH_mid-dom_sf"/>
</dbReference>
<feature type="domain" description="Acyl-CoA oxidase/dehydrogenase middle" evidence="8">
    <location>
        <begin position="149"/>
        <end position="242"/>
    </location>
</feature>
<dbReference type="Gene3D" id="1.10.540.10">
    <property type="entry name" value="Acyl-CoA dehydrogenase/oxidase, N-terminal domain"/>
    <property type="match status" value="1"/>
</dbReference>
<evidence type="ECO:0000256" key="1">
    <source>
        <dbReference type="ARBA" id="ARBA00001974"/>
    </source>
</evidence>
<comment type="similarity">
    <text evidence="2 6">Belongs to the acyl-CoA dehydrogenase family.</text>
</comment>
<dbReference type="InterPro" id="IPR009075">
    <property type="entry name" value="AcylCo_DH/oxidase_C"/>
</dbReference>
<dbReference type="InterPro" id="IPR006091">
    <property type="entry name" value="Acyl-CoA_Oxase/DH_mid-dom"/>
</dbReference>
<proteinExistence type="inferred from homology"/>
<evidence type="ECO:0000259" key="8">
    <source>
        <dbReference type="Pfam" id="PF02770"/>
    </source>
</evidence>
<feature type="domain" description="Acyl-CoA dehydrogenase/oxidase C-terminal" evidence="7">
    <location>
        <begin position="255"/>
        <end position="405"/>
    </location>
</feature>
<accession>A0ABV6MFQ2</accession>
<evidence type="ECO:0000256" key="5">
    <source>
        <dbReference type="ARBA" id="ARBA00023002"/>
    </source>
</evidence>
<comment type="cofactor">
    <cofactor evidence="1 6">
        <name>FAD</name>
        <dbReference type="ChEBI" id="CHEBI:57692"/>
    </cofactor>
</comment>
<dbReference type="Gene3D" id="2.40.110.10">
    <property type="entry name" value="Butyryl-CoA Dehydrogenase, subunit A, domain 2"/>
    <property type="match status" value="1"/>
</dbReference>
<dbReference type="EMBL" id="JBHLUH010000083">
    <property type="protein sequence ID" value="MFC0533399.1"/>
    <property type="molecule type" value="Genomic_DNA"/>
</dbReference>
<evidence type="ECO:0000256" key="6">
    <source>
        <dbReference type="RuleBase" id="RU362125"/>
    </source>
</evidence>
<keyword evidence="5 6" id="KW-0560">Oxidoreductase</keyword>
<name>A0ABV6MFQ2_9ACTN</name>
<dbReference type="SUPFAM" id="SSF56645">
    <property type="entry name" value="Acyl-CoA dehydrogenase NM domain-like"/>
    <property type="match status" value="1"/>
</dbReference>
<sequence length="427" mass="46218">MPSPSGAERGVPPTDARARFLAAESLGDLRRAVRDWLEAELPAAWVAAVHAGEQERLRAARAGLDEARWWAAMAACGLAVPTWPVAYGGLGMGAEQAGTIGAALRDYKTPRSRNPIGLNMVAPALLRWGSEEQRHRYLPGIASQQQIWCQLFSEPGAGSDLASLATRAERRGDGWVVSGQKVWTSLGHLASMGLLLARTDPEVPKHAGISVFCVPMSSPGVTVRPLRQITGDAEFNEVFLDEVEVPDGDRLGGLGEGWSIARRVLAHERVSDSGAGVLPGVIAGRSVAELIRRYGESVDPQSRHRLARAWIDEEALRLTIERSRQARAGDGTARVDGAVTKMLRTAHSQALQDLALDLDGTDAVAWADDDRWRANTAWSYLRVQARSIAGGTSQITRNVIGERVLGLPREPSADRDVPWNRVRRSGP</sequence>
<evidence type="ECO:0000256" key="2">
    <source>
        <dbReference type="ARBA" id="ARBA00009347"/>
    </source>
</evidence>
<evidence type="ECO:0000256" key="3">
    <source>
        <dbReference type="ARBA" id="ARBA00022630"/>
    </source>
</evidence>
<dbReference type="InterPro" id="IPR036250">
    <property type="entry name" value="AcylCo_DH-like_C"/>
</dbReference>
<protein>
    <submittedName>
        <fullName evidence="10">Acyl-CoA dehydrogenase family protein</fullName>
    </submittedName>
</protein>
<dbReference type="Gene3D" id="1.20.140.10">
    <property type="entry name" value="Butyryl-CoA Dehydrogenase, subunit A, domain 3"/>
    <property type="match status" value="1"/>
</dbReference>
<evidence type="ECO:0000259" key="9">
    <source>
        <dbReference type="Pfam" id="PF02771"/>
    </source>
</evidence>
<keyword evidence="11" id="KW-1185">Reference proteome</keyword>
<dbReference type="InterPro" id="IPR013786">
    <property type="entry name" value="AcylCoA_DH/ox_N"/>
</dbReference>
<dbReference type="Pfam" id="PF02771">
    <property type="entry name" value="Acyl-CoA_dh_N"/>
    <property type="match status" value="1"/>
</dbReference>
<evidence type="ECO:0000256" key="4">
    <source>
        <dbReference type="ARBA" id="ARBA00022827"/>
    </source>
</evidence>
<evidence type="ECO:0000259" key="7">
    <source>
        <dbReference type="Pfam" id="PF00441"/>
    </source>
</evidence>
<dbReference type="Pfam" id="PF02770">
    <property type="entry name" value="Acyl-CoA_dh_M"/>
    <property type="match status" value="1"/>
</dbReference>
<reference evidence="10 11" key="1">
    <citation type="submission" date="2024-09" db="EMBL/GenBank/DDBJ databases">
        <authorList>
            <person name="Sun Q."/>
            <person name="Mori K."/>
        </authorList>
    </citation>
    <scope>NUCLEOTIDE SEQUENCE [LARGE SCALE GENOMIC DNA]</scope>
    <source>
        <strain evidence="10 11">TBRC 3947</strain>
    </source>
</reference>
<keyword evidence="3 6" id="KW-0285">Flavoprotein</keyword>
<evidence type="ECO:0000313" key="11">
    <source>
        <dbReference type="Proteomes" id="UP001589867"/>
    </source>
</evidence>
<dbReference type="PANTHER" id="PTHR43292">
    <property type="entry name" value="ACYL-COA DEHYDROGENASE"/>
    <property type="match status" value="1"/>
</dbReference>
<keyword evidence="4 6" id="KW-0274">FAD</keyword>
<dbReference type="PANTHER" id="PTHR43292:SF4">
    <property type="entry name" value="ACYL-COA DEHYDROGENASE FADE34"/>
    <property type="match status" value="1"/>
</dbReference>